<sequence length="473" mass="53034">MAYISGSFPTGEILPSGGEFNVIGKPPISGSEYLSRTSSVFRAAMSRDAKIYLPGRFEETHFGPYDVQIMGTPRPVAQAKTLQVIAKSGQNNNPGWNVSKRSGDIIVSEFEVASARLQYSRGRDNVRTFETFSRSWSSYASNLFPRRNPSLFETQFQGDWYRSAGVVGRYEYIGFDEGEDPYESGWSDEDYRANLAERLKLAGPIDGIIAKTFASANRGTIDALTAVAELPETVAELYRAVRVCLSMYKDARNKAFRIYNKAKGNSNSATIRKNMKEAADAVANVWMTYRYSIMPNVYLIEDIIKTLETNASDYIRYRETGTFKLPSVNLNGFTGESDINVVNRCFIKRLLDVSGSLPEITKLMTTNIVITGWELTPLSFVADWFVNIGDLLATYTINPRIAHEGSTISWRFEGSEKFTHENHSMVTSEVTGYIRRLTNRSDAFCISFNSDLSVKQKLDSLALGWGALKKTFR</sequence>
<gene>
    <name evidence="1" type="ORF">SaLV4_gp1</name>
</gene>
<reference evidence="1" key="1">
    <citation type="submission" date="2021-05" db="EMBL/GenBank/DDBJ databases">
        <authorList>
            <person name="Feng G."/>
        </authorList>
    </citation>
    <scope>NUCLEOTIDE SEQUENCE</scope>
    <source>
        <strain evidence="1">QWXCSY125</strain>
    </source>
</reference>
<name>A0A8K1XY23_9VIRU</name>
<evidence type="ECO:0000313" key="1">
    <source>
        <dbReference type="EMBL" id="UHM27557.1"/>
    </source>
</evidence>
<dbReference type="EMBL" id="MZ209931">
    <property type="protein sequence ID" value="UHM27557.1"/>
    <property type="molecule type" value="Genomic_RNA"/>
</dbReference>
<proteinExistence type="predicted"/>
<protein>
    <submittedName>
        <fullName evidence="1">Maturation protein</fullName>
    </submittedName>
</protein>
<evidence type="ECO:0000313" key="2">
    <source>
        <dbReference type="Proteomes" id="UP001058987"/>
    </source>
</evidence>
<keyword evidence="2" id="KW-1185">Reference proteome</keyword>
<dbReference type="Proteomes" id="UP001058987">
    <property type="component" value="Segment"/>
</dbReference>
<accession>A0A8K1XY23</accession>
<organism evidence="1 2">
    <name type="scientific">Sanya levivirus 4</name>
    <dbReference type="NCBI Taxonomy" id="2905512"/>
    <lineage>
        <taxon>Viruses</taxon>
        <taxon>Riboviria</taxon>
        <taxon>Orthornavirae</taxon>
        <taxon>Lenarviricota</taxon>
        <taxon>Leviviricetes</taxon>
        <taxon>Norzivirales</taxon>
        <taxon>Duinviridae</taxon>
        <taxon>Cartwavirus</taxon>
        <taxon>Cartwavirus ischnurivivens</taxon>
    </lineage>
</organism>